<evidence type="ECO:0000313" key="2">
    <source>
        <dbReference type="Proteomes" id="UP000483286"/>
    </source>
</evidence>
<accession>A0A7C9LNS5</accession>
<dbReference type="Proteomes" id="UP000483286">
    <property type="component" value="Unassembled WGS sequence"/>
</dbReference>
<name>A0A7C9LNS5_9DEIO</name>
<dbReference type="CDD" id="cd11532">
    <property type="entry name" value="NTP-PPase_COG4997"/>
    <property type="match status" value="1"/>
</dbReference>
<comment type="caution">
    <text evidence="1">The sequence shown here is derived from an EMBL/GenBank/DDBJ whole genome shotgun (WGS) entry which is preliminary data.</text>
</comment>
<organism evidence="1 2">
    <name type="scientific">Deinococcus arboris</name>
    <dbReference type="NCBI Taxonomy" id="2682977"/>
    <lineage>
        <taxon>Bacteria</taxon>
        <taxon>Thermotogati</taxon>
        <taxon>Deinococcota</taxon>
        <taxon>Deinococci</taxon>
        <taxon>Deinococcales</taxon>
        <taxon>Deinococcaceae</taxon>
        <taxon>Deinococcus</taxon>
    </lineage>
</organism>
<reference evidence="1 2" key="1">
    <citation type="submission" date="2019-12" db="EMBL/GenBank/DDBJ databases">
        <title>Deinococcus sp. HMF7620 Genome sequencing and assembly.</title>
        <authorList>
            <person name="Kang H."/>
            <person name="Kim H."/>
            <person name="Joh K."/>
        </authorList>
    </citation>
    <scope>NUCLEOTIDE SEQUENCE [LARGE SCALE GENOMIC DNA]</scope>
    <source>
        <strain evidence="1 2">HMF7620</strain>
    </source>
</reference>
<dbReference type="RefSeq" id="WP_157457470.1">
    <property type="nucleotide sequence ID" value="NZ_WQLB01000002.1"/>
</dbReference>
<protein>
    <recommendedName>
        <fullName evidence="3">Phosphoribosyl-ATP pyrophosphohydrolase</fullName>
    </recommendedName>
</protein>
<dbReference type="InterPro" id="IPR038735">
    <property type="entry name" value="MSMEG_1276-like_NTP-PPase_dom"/>
</dbReference>
<dbReference type="SUPFAM" id="SSF101386">
    <property type="entry name" value="all-alpha NTP pyrophosphatases"/>
    <property type="match status" value="1"/>
</dbReference>
<evidence type="ECO:0008006" key="3">
    <source>
        <dbReference type="Google" id="ProtNLM"/>
    </source>
</evidence>
<dbReference type="AlphaFoldDB" id="A0A7C9LNS5"/>
<evidence type="ECO:0000313" key="1">
    <source>
        <dbReference type="EMBL" id="MVN85441.1"/>
    </source>
</evidence>
<gene>
    <name evidence="1" type="ORF">GO986_01515</name>
</gene>
<proteinExistence type="predicted"/>
<keyword evidence="2" id="KW-1185">Reference proteome</keyword>
<sequence length="93" mass="10232">MPKLVRDRIPELSGGQATPLGDAAFRAALREKLQEEVAECLESGETEELADVLEVVLALAKLDGVDEAGLNTLRRQKAEARGAFTRRLWWTAI</sequence>
<dbReference type="EMBL" id="WQLB01000002">
    <property type="protein sequence ID" value="MVN85441.1"/>
    <property type="molecule type" value="Genomic_DNA"/>
</dbReference>